<reference evidence="4" key="2">
    <citation type="submission" date="2018-07" db="EMBL/GenBank/DDBJ databases">
        <title>Leveraging single-cell genomics to expand the Fungal Tree of Life.</title>
        <authorList>
            <consortium name="DOE Joint Genome Institute"/>
            <person name="Ahrendt S.R."/>
            <person name="Quandt C.A."/>
            <person name="Ciobanu D."/>
            <person name="Clum A."/>
            <person name="Salamov A."/>
            <person name="Andreopoulos B."/>
            <person name="Cheng J.-F."/>
            <person name="Woyke T."/>
            <person name="Pelin A."/>
            <person name="Henrissat B."/>
            <person name="Reynolds N."/>
            <person name="Benny G.L."/>
            <person name="Smith M.E."/>
            <person name="James T.Y."/>
            <person name="Grigoriev I.V."/>
        </authorList>
    </citation>
    <scope>NUCLEOTIDE SEQUENCE</scope>
    <source>
        <strain evidence="4">Benny S71-1</strain>
    </source>
</reference>
<dbReference type="EMBL" id="KZ992148">
    <property type="protein sequence ID" value="RKP22402.1"/>
    <property type="molecule type" value="Genomic_DNA"/>
</dbReference>
<dbReference type="GO" id="GO:0003729">
    <property type="term" value="F:mRNA binding"/>
    <property type="evidence" value="ECO:0007669"/>
    <property type="project" value="TreeGrafter"/>
</dbReference>
<dbReference type="GO" id="GO:0000932">
    <property type="term" value="C:P-body"/>
    <property type="evidence" value="ECO:0007669"/>
    <property type="project" value="TreeGrafter"/>
</dbReference>
<dbReference type="PANTHER" id="PTHR13612">
    <property type="entry name" value="ENHANCER OF MRNA-DECAPPING PROTEIN 3"/>
    <property type="match status" value="1"/>
</dbReference>
<accession>A0A4P9Z1R6</accession>
<dbReference type="InterPro" id="IPR036652">
    <property type="entry name" value="YjeF_N_dom_sf"/>
</dbReference>
<dbReference type="OrthoDB" id="10030313at2759"/>
<dbReference type="InterPro" id="IPR004443">
    <property type="entry name" value="YjeF_N_dom"/>
</dbReference>
<dbReference type="Gene3D" id="3.40.50.10260">
    <property type="entry name" value="YjeF N-terminal domain"/>
    <property type="match status" value="1"/>
</dbReference>
<dbReference type="GO" id="GO:0033962">
    <property type="term" value="P:P-body assembly"/>
    <property type="evidence" value="ECO:0007669"/>
    <property type="project" value="TreeGrafter"/>
</dbReference>
<evidence type="ECO:0000313" key="2">
    <source>
        <dbReference type="EMBL" id="RKP22400.1"/>
    </source>
</evidence>
<dbReference type="Proteomes" id="UP000278143">
    <property type="component" value="Unassembled WGS sequence"/>
</dbReference>
<dbReference type="Pfam" id="PF03853">
    <property type="entry name" value="YjeF_N"/>
    <property type="match status" value="1"/>
</dbReference>
<evidence type="ECO:0000313" key="4">
    <source>
        <dbReference type="EMBL" id="RKP25691.1"/>
    </source>
</evidence>
<dbReference type="EMBL" id="KZ989654">
    <property type="protein sequence ID" value="RKP25691.1"/>
    <property type="molecule type" value="Genomic_DNA"/>
</dbReference>
<name>A0A4P9Z1R6_9FUNG</name>
<organism evidence="4 5">
    <name type="scientific">Syncephalis pseudoplumigaleata</name>
    <dbReference type="NCBI Taxonomy" id="1712513"/>
    <lineage>
        <taxon>Eukaryota</taxon>
        <taxon>Fungi</taxon>
        <taxon>Fungi incertae sedis</taxon>
        <taxon>Zoopagomycota</taxon>
        <taxon>Zoopagomycotina</taxon>
        <taxon>Zoopagomycetes</taxon>
        <taxon>Zoopagales</taxon>
        <taxon>Piptocephalidaceae</taxon>
        <taxon>Syncephalis</taxon>
    </lineage>
</organism>
<dbReference type="GO" id="GO:0031087">
    <property type="term" value="P:deadenylation-independent decapping of nuclear-transcribed mRNA"/>
    <property type="evidence" value="ECO:0007669"/>
    <property type="project" value="TreeGrafter"/>
</dbReference>
<feature type="domain" description="YjeF N-terminal" evidence="1">
    <location>
        <begin position="1"/>
        <end position="113"/>
    </location>
</feature>
<dbReference type="PANTHER" id="PTHR13612:SF0">
    <property type="entry name" value="ENHANCER OF MRNA-DECAPPING PROTEIN 3"/>
    <property type="match status" value="1"/>
</dbReference>
<reference evidence="5" key="1">
    <citation type="journal article" date="2018" name="Nat. Microbiol.">
        <title>Leveraging single-cell genomics to expand the fungal tree of life.</title>
        <authorList>
            <person name="Ahrendt S.R."/>
            <person name="Quandt C.A."/>
            <person name="Ciobanu D."/>
            <person name="Clum A."/>
            <person name="Salamov A."/>
            <person name="Andreopoulos B."/>
            <person name="Cheng J.F."/>
            <person name="Woyke T."/>
            <person name="Pelin A."/>
            <person name="Henrissat B."/>
            <person name="Reynolds N.K."/>
            <person name="Benny G.L."/>
            <person name="Smith M.E."/>
            <person name="James T.Y."/>
            <person name="Grigoriev I.V."/>
        </authorList>
    </citation>
    <scope>NUCLEOTIDE SEQUENCE [LARGE SCALE GENOMIC DNA]</scope>
    <source>
        <strain evidence="5">Benny S71-1</strain>
    </source>
</reference>
<gene>
    <name evidence="4" type="ORF">SYNPS1DRAFT_28584</name>
    <name evidence="2" type="ORF">SYNPS1DRAFT_32008</name>
    <name evidence="3" type="ORF">SYNPS1DRAFT_32010</name>
</gene>
<dbReference type="EMBL" id="KZ992148">
    <property type="protein sequence ID" value="RKP22400.1"/>
    <property type="molecule type" value="Genomic_DNA"/>
</dbReference>
<dbReference type="PROSITE" id="PS51385">
    <property type="entry name" value="YJEF_N"/>
    <property type="match status" value="1"/>
</dbReference>
<evidence type="ECO:0000313" key="3">
    <source>
        <dbReference type="EMBL" id="RKP22402.1"/>
    </source>
</evidence>
<proteinExistence type="predicted"/>
<dbReference type="SUPFAM" id="SSF64153">
    <property type="entry name" value="YjeF N-terminal domain-like"/>
    <property type="match status" value="1"/>
</dbReference>
<protein>
    <submittedName>
        <fullName evidence="4">YjeF N-terminal domain-containing protein</fullName>
    </submittedName>
</protein>
<keyword evidence="5" id="KW-1185">Reference proteome</keyword>
<evidence type="ECO:0000259" key="1">
    <source>
        <dbReference type="PROSITE" id="PS51385"/>
    </source>
</evidence>
<sequence>MLLELPSRFTQPADLIIDALLGYQYTLRELPSDHVRSSVCDLIGWANDHKTPVLSLDVPSGIDGTTGQPDEQDTYITPRWTLCMGAPKTGLTGSAMSGEVFLADVGLPRTLWKRVGVPGWTVPPWGADFVIGLQYA</sequence>
<dbReference type="AlphaFoldDB" id="A0A4P9Z1R6"/>
<evidence type="ECO:0000313" key="5">
    <source>
        <dbReference type="Proteomes" id="UP000278143"/>
    </source>
</evidence>